<dbReference type="SUPFAM" id="SSF53335">
    <property type="entry name" value="S-adenosyl-L-methionine-dependent methyltransferases"/>
    <property type="match status" value="1"/>
</dbReference>
<dbReference type="InterPro" id="IPR029063">
    <property type="entry name" value="SAM-dependent_MTases_sf"/>
</dbReference>
<keyword evidence="5" id="KW-1185">Reference proteome</keyword>
<keyword evidence="1" id="KW-0489">Methyltransferase</keyword>
<proteinExistence type="predicted"/>
<dbReference type="PANTHER" id="PTHR43861:SF1">
    <property type="entry name" value="TRANS-ACONITATE 2-METHYLTRANSFERASE"/>
    <property type="match status" value="1"/>
</dbReference>
<evidence type="ECO:0000313" key="4">
    <source>
        <dbReference type="EMBL" id="KAI6646514.1"/>
    </source>
</evidence>
<dbReference type="EMBL" id="JAKMXF010000354">
    <property type="protein sequence ID" value="KAI6646514.1"/>
    <property type="molecule type" value="Genomic_DNA"/>
</dbReference>
<gene>
    <name evidence="4" type="ORF">LOD99_12635</name>
</gene>
<keyword evidence="2" id="KW-0808">Transferase</keyword>
<evidence type="ECO:0000256" key="1">
    <source>
        <dbReference type="ARBA" id="ARBA00022603"/>
    </source>
</evidence>
<name>A0AAV7JCM1_9METZ</name>
<organism evidence="4 5">
    <name type="scientific">Oopsacas minuta</name>
    <dbReference type="NCBI Taxonomy" id="111878"/>
    <lineage>
        <taxon>Eukaryota</taxon>
        <taxon>Metazoa</taxon>
        <taxon>Porifera</taxon>
        <taxon>Hexactinellida</taxon>
        <taxon>Hexasterophora</taxon>
        <taxon>Lyssacinosida</taxon>
        <taxon>Leucopsacidae</taxon>
        <taxon>Oopsacas</taxon>
    </lineage>
</organism>
<dbReference type="Pfam" id="PF13649">
    <property type="entry name" value="Methyltransf_25"/>
    <property type="match status" value="1"/>
</dbReference>
<reference evidence="4 5" key="1">
    <citation type="journal article" date="2023" name="BMC Biol.">
        <title>The compact genome of the sponge Oopsacas minuta (Hexactinellida) is lacking key metazoan core genes.</title>
        <authorList>
            <person name="Santini S."/>
            <person name="Schenkelaars Q."/>
            <person name="Jourda C."/>
            <person name="Duchesne M."/>
            <person name="Belahbib H."/>
            <person name="Rocher C."/>
            <person name="Selva M."/>
            <person name="Riesgo A."/>
            <person name="Vervoort M."/>
            <person name="Leys S.P."/>
            <person name="Kodjabachian L."/>
            <person name="Le Bivic A."/>
            <person name="Borchiellini C."/>
            <person name="Claverie J.M."/>
            <person name="Renard E."/>
        </authorList>
    </citation>
    <scope>NUCLEOTIDE SEQUENCE [LARGE SCALE GENOMIC DNA]</scope>
    <source>
        <strain evidence="4">SPO-2</strain>
    </source>
</reference>
<dbReference type="AlphaFoldDB" id="A0AAV7JCM1"/>
<accession>A0AAV7JCM1</accession>
<feature type="domain" description="Methyltransferase" evidence="3">
    <location>
        <begin position="77"/>
        <end position="169"/>
    </location>
</feature>
<dbReference type="PANTHER" id="PTHR43861">
    <property type="entry name" value="TRANS-ACONITATE 2-METHYLTRANSFERASE-RELATED"/>
    <property type="match status" value="1"/>
</dbReference>
<protein>
    <recommendedName>
        <fullName evidence="3">Methyltransferase domain-containing protein</fullName>
    </recommendedName>
</protein>
<evidence type="ECO:0000256" key="2">
    <source>
        <dbReference type="ARBA" id="ARBA00022679"/>
    </source>
</evidence>
<dbReference type="GO" id="GO:0032259">
    <property type="term" value="P:methylation"/>
    <property type="evidence" value="ECO:0007669"/>
    <property type="project" value="UniProtKB-KW"/>
</dbReference>
<dbReference type="Proteomes" id="UP001165289">
    <property type="component" value="Unassembled WGS sequence"/>
</dbReference>
<dbReference type="GO" id="GO:0008168">
    <property type="term" value="F:methyltransferase activity"/>
    <property type="evidence" value="ECO:0007669"/>
    <property type="project" value="UniProtKB-KW"/>
</dbReference>
<evidence type="ECO:0000313" key="5">
    <source>
        <dbReference type="Proteomes" id="UP001165289"/>
    </source>
</evidence>
<evidence type="ECO:0000259" key="3">
    <source>
        <dbReference type="Pfam" id="PF13649"/>
    </source>
</evidence>
<dbReference type="CDD" id="cd02440">
    <property type="entry name" value="AdoMet_MTases"/>
    <property type="match status" value="1"/>
</dbReference>
<dbReference type="Gene3D" id="3.40.50.150">
    <property type="entry name" value="Vaccinia Virus protein VP39"/>
    <property type="match status" value="1"/>
</dbReference>
<comment type="caution">
    <text evidence="4">The sequence shown here is derived from an EMBL/GenBank/DDBJ whole genome shotgun (WGS) entry which is preliminary data.</text>
</comment>
<sequence length="229" mass="26080">MAKSSTSDDSKLYQFLQERNDPGVFPEGKESLDYWNEVADRYDNNYNGGISFKHITIGAREFDKHLMMKDVPKNAKIADIGSGTGLIGQKLKEEYHYSNMTAFDISPAMLEKAKEKSCYNDFVISDLHTDELVEYHQQFDHAISIACFVLGIIKPQALETVARLVKSGGLVTLSFREKNYDNELTGYRQKVEKMEKAGVWKQISIVLDEYMCLDPDNAVRGYYVTLQVC</sequence>
<dbReference type="InterPro" id="IPR041698">
    <property type="entry name" value="Methyltransf_25"/>
</dbReference>